<accession>A0AAT9FRE9</accession>
<evidence type="ECO:0000256" key="2">
    <source>
        <dbReference type="SAM" id="SignalP"/>
    </source>
</evidence>
<feature type="compositionally biased region" description="Acidic residues" evidence="1">
    <location>
        <begin position="249"/>
        <end position="261"/>
    </location>
</feature>
<feature type="compositionally biased region" description="Low complexity" evidence="1">
    <location>
        <begin position="196"/>
        <end position="225"/>
    </location>
</feature>
<evidence type="ECO:0008006" key="4">
    <source>
        <dbReference type="Google" id="ProtNLM"/>
    </source>
</evidence>
<evidence type="ECO:0000313" key="3">
    <source>
        <dbReference type="EMBL" id="BDS08518.1"/>
    </source>
</evidence>
<dbReference type="AlphaFoldDB" id="A0AAT9FRE9"/>
<feature type="signal peptide" evidence="2">
    <location>
        <begin position="1"/>
        <end position="22"/>
    </location>
</feature>
<dbReference type="EMBL" id="AP026866">
    <property type="protein sequence ID" value="BDS08518.1"/>
    <property type="molecule type" value="Genomic_DNA"/>
</dbReference>
<protein>
    <recommendedName>
        <fullName evidence="4">DUF5666 domain-containing protein</fullName>
    </recommendedName>
</protein>
<feature type="chain" id="PRO_5043434344" description="DUF5666 domain-containing protein" evidence="2">
    <location>
        <begin position="23"/>
        <end position="277"/>
    </location>
</feature>
<dbReference type="KEGG" id="osu:NT6N_35580"/>
<organism evidence="3">
    <name type="scientific">Oceaniferula spumae</name>
    <dbReference type="NCBI Taxonomy" id="2979115"/>
    <lineage>
        <taxon>Bacteria</taxon>
        <taxon>Pseudomonadati</taxon>
        <taxon>Verrucomicrobiota</taxon>
        <taxon>Verrucomicrobiia</taxon>
        <taxon>Verrucomicrobiales</taxon>
        <taxon>Verrucomicrobiaceae</taxon>
        <taxon>Oceaniferula</taxon>
    </lineage>
</organism>
<gene>
    <name evidence="3" type="ORF">NT6N_35580</name>
</gene>
<keyword evidence="2" id="KW-0732">Signal</keyword>
<name>A0AAT9FRE9_9BACT</name>
<sequence length="277" mass="29146">MKANKSIIGCTLIAAAMAPAYADLTFVAPGMDSPYVTTNLSKDWSQNLGTYWKYIINGYEYHLYAGVPDGGKVKGNGQLSYKTGNAQFPGATSLTAKINGQTIVSKNQTAHNINDSTGRIIHNFSSPIILTEQSITPSFTLSTNMIGAGDYITIIGSALEAPPTPIGTLIAPHYVRDGGRPTLQWFITKSLEGAGTTEEVVIPPETENESSNSGEGKSNNGHGNNVDGIDSSNPGKSAAKWAAKGYYDTDYDGDGVAEDDEGHGGGSAMSKTKNSNP</sequence>
<feature type="region of interest" description="Disordered" evidence="1">
    <location>
        <begin position="196"/>
        <end position="277"/>
    </location>
</feature>
<proteinExistence type="predicted"/>
<reference evidence="3" key="1">
    <citation type="submission" date="2024-07" db="EMBL/GenBank/DDBJ databases">
        <title>Complete genome sequence of Verrucomicrobiaceae bacterium NT6N.</title>
        <authorList>
            <person name="Huang C."/>
            <person name="Takami H."/>
            <person name="Hamasaki K."/>
        </authorList>
    </citation>
    <scope>NUCLEOTIDE SEQUENCE</scope>
    <source>
        <strain evidence="3">NT6N</strain>
    </source>
</reference>
<evidence type="ECO:0000256" key="1">
    <source>
        <dbReference type="SAM" id="MobiDB-lite"/>
    </source>
</evidence>